<sequence length="209" mass="24321">STDQKAIRKLSGIHSLCCLLSPRPSFTISYTIHYNISQQVQDNTMTATSIRDKLDDVVKFLKNVSIRYGDESEQKQKLEELRMKSSDCKRKRKNNGISKEERNKLRATIIGDDYQAWDLSVVLKKIDNLRQQWVNQYLIQDDANGELLTLNMMGVFTVIQSLLKLRIKTIRDSMFDVKESPTNTQFIMGVLNRISDSKHVTEHSRRKYF</sequence>
<evidence type="ECO:0000313" key="1">
    <source>
        <dbReference type="EMBL" id="RUS25757.1"/>
    </source>
</evidence>
<protein>
    <submittedName>
        <fullName evidence="1">Uncharacterized protein</fullName>
    </submittedName>
</protein>
<comment type="caution">
    <text evidence="1">The sequence shown here is derived from an EMBL/GenBank/DDBJ whole genome shotgun (WGS) entry which is preliminary data.</text>
</comment>
<accession>A0A433Q7K7</accession>
<organism evidence="1 2">
    <name type="scientific">Jimgerdemannia flammicorona</name>
    <dbReference type="NCBI Taxonomy" id="994334"/>
    <lineage>
        <taxon>Eukaryota</taxon>
        <taxon>Fungi</taxon>
        <taxon>Fungi incertae sedis</taxon>
        <taxon>Mucoromycota</taxon>
        <taxon>Mucoromycotina</taxon>
        <taxon>Endogonomycetes</taxon>
        <taxon>Endogonales</taxon>
        <taxon>Endogonaceae</taxon>
        <taxon>Jimgerdemannia</taxon>
    </lineage>
</organism>
<reference evidence="1 2" key="1">
    <citation type="journal article" date="2018" name="New Phytol.">
        <title>Phylogenomics of Endogonaceae and evolution of mycorrhizas within Mucoromycota.</title>
        <authorList>
            <person name="Chang Y."/>
            <person name="Desiro A."/>
            <person name="Na H."/>
            <person name="Sandor L."/>
            <person name="Lipzen A."/>
            <person name="Clum A."/>
            <person name="Barry K."/>
            <person name="Grigoriev I.V."/>
            <person name="Martin F.M."/>
            <person name="Stajich J.E."/>
            <person name="Smith M.E."/>
            <person name="Bonito G."/>
            <person name="Spatafora J.W."/>
        </authorList>
    </citation>
    <scope>NUCLEOTIDE SEQUENCE [LARGE SCALE GENOMIC DNA]</scope>
    <source>
        <strain evidence="1 2">AD002</strain>
    </source>
</reference>
<dbReference type="EMBL" id="RBNJ01012101">
    <property type="protein sequence ID" value="RUS25757.1"/>
    <property type="molecule type" value="Genomic_DNA"/>
</dbReference>
<dbReference type="Proteomes" id="UP000274822">
    <property type="component" value="Unassembled WGS sequence"/>
</dbReference>
<gene>
    <name evidence="1" type="ORF">BC938DRAFT_471709</name>
</gene>
<evidence type="ECO:0000313" key="2">
    <source>
        <dbReference type="Proteomes" id="UP000274822"/>
    </source>
</evidence>
<dbReference type="AlphaFoldDB" id="A0A433Q7K7"/>
<proteinExistence type="predicted"/>
<name>A0A433Q7K7_9FUNG</name>
<feature type="non-terminal residue" evidence="1">
    <location>
        <position position="1"/>
    </location>
</feature>
<keyword evidence="2" id="KW-1185">Reference proteome</keyword>